<protein>
    <submittedName>
        <fullName evidence="7">Ribonuclease kappa-A</fullName>
    </submittedName>
</protein>
<keyword evidence="5 6" id="KW-0472">Membrane</keyword>
<dbReference type="HOGENOM" id="CLU_140554_2_1_1"/>
<sequence>MVKCPICGPKLSICCSILSIWGIVMLGLLGVFYKIHSVALFEDIPLTAEEWSHTHNYSMPVIYEKFDQTAYNCFIAAGIYVLFFFFSCCQQRMNSKASYEMS</sequence>
<organism evidence="7">
    <name type="scientific">Magallana gigas</name>
    <name type="common">Pacific oyster</name>
    <name type="synonym">Crassostrea gigas</name>
    <dbReference type="NCBI Taxonomy" id="29159"/>
    <lineage>
        <taxon>Eukaryota</taxon>
        <taxon>Metazoa</taxon>
        <taxon>Spiralia</taxon>
        <taxon>Lophotrochozoa</taxon>
        <taxon>Mollusca</taxon>
        <taxon>Bivalvia</taxon>
        <taxon>Autobranchia</taxon>
        <taxon>Pteriomorphia</taxon>
        <taxon>Ostreida</taxon>
        <taxon>Ostreoidea</taxon>
        <taxon>Ostreidae</taxon>
        <taxon>Magallana</taxon>
    </lineage>
</organism>
<dbReference type="Pfam" id="PF23489">
    <property type="entry name" value="V-ATPase_su_f"/>
    <property type="match status" value="1"/>
</dbReference>
<evidence type="ECO:0000256" key="5">
    <source>
        <dbReference type="ARBA" id="ARBA00023136"/>
    </source>
</evidence>
<feature type="transmembrane region" description="Helical" evidence="6">
    <location>
        <begin position="69"/>
        <end position="89"/>
    </location>
</feature>
<comment type="subcellular location">
    <subcellularLocation>
        <location evidence="1">Membrane</location>
        <topology evidence="1">Multi-pass membrane protein</topology>
    </subcellularLocation>
</comment>
<evidence type="ECO:0000256" key="6">
    <source>
        <dbReference type="SAM" id="Phobius"/>
    </source>
</evidence>
<keyword evidence="3 6" id="KW-0812">Transmembrane</keyword>
<evidence type="ECO:0000256" key="2">
    <source>
        <dbReference type="ARBA" id="ARBA00008458"/>
    </source>
</evidence>
<feature type="transmembrane region" description="Helical" evidence="6">
    <location>
        <begin position="12"/>
        <end position="33"/>
    </location>
</feature>
<reference evidence="7" key="1">
    <citation type="journal article" date="2012" name="Nature">
        <title>The oyster genome reveals stress adaptation and complexity of shell formation.</title>
        <authorList>
            <person name="Zhang G."/>
            <person name="Fang X."/>
            <person name="Guo X."/>
            <person name="Li L."/>
            <person name="Luo R."/>
            <person name="Xu F."/>
            <person name="Yang P."/>
            <person name="Zhang L."/>
            <person name="Wang X."/>
            <person name="Qi H."/>
            <person name="Xiong Z."/>
            <person name="Que H."/>
            <person name="Xie Y."/>
            <person name="Holland P.W."/>
            <person name="Paps J."/>
            <person name="Zhu Y."/>
            <person name="Wu F."/>
            <person name="Chen Y."/>
            <person name="Wang J."/>
            <person name="Peng C."/>
            <person name="Meng J."/>
            <person name="Yang L."/>
            <person name="Liu J."/>
            <person name="Wen B."/>
            <person name="Zhang N."/>
            <person name="Huang Z."/>
            <person name="Zhu Q."/>
            <person name="Feng Y."/>
            <person name="Mount A."/>
            <person name="Hedgecock D."/>
            <person name="Xu Z."/>
            <person name="Liu Y."/>
            <person name="Domazet-Loso T."/>
            <person name="Du Y."/>
            <person name="Sun X."/>
            <person name="Zhang S."/>
            <person name="Liu B."/>
            <person name="Cheng P."/>
            <person name="Jiang X."/>
            <person name="Li J."/>
            <person name="Fan D."/>
            <person name="Wang W."/>
            <person name="Fu W."/>
            <person name="Wang T."/>
            <person name="Wang B."/>
            <person name="Zhang J."/>
            <person name="Peng Z."/>
            <person name="Li Y."/>
            <person name="Li N."/>
            <person name="Wang J."/>
            <person name="Chen M."/>
            <person name="He Y."/>
            <person name="Tan F."/>
            <person name="Song X."/>
            <person name="Zheng Q."/>
            <person name="Huang R."/>
            <person name="Yang H."/>
            <person name="Du X."/>
            <person name="Chen L."/>
            <person name="Yang M."/>
            <person name="Gaffney P.M."/>
            <person name="Wang S."/>
            <person name="Luo L."/>
            <person name="She Z."/>
            <person name="Ming Y."/>
            <person name="Huang W."/>
            <person name="Zhang S."/>
            <person name="Huang B."/>
            <person name="Zhang Y."/>
            <person name="Qu T."/>
            <person name="Ni P."/>
            <person name="Miao G."/>
            <person name="Wang J."/>
            <person name="Wang Q."/>
            <person name="Steinberg C.E."/>
            <person name="Wang H."/>
            <person name="Li N."/>
            <person name="Qian L."/>
            <person name="Zhang G."/>
            <person name="Li Y."/>
            <person name="Yang H."/>
            <person name="Liu X."/>
            <person name="Wang J."/>
            <person name="Yin Y."/>
            <person name="Wang J."/>
        </authorList>
    </citation>
    <scope>NUCLEOTIDE SEQUENCE [LARGE SCALE GENOMIC DNA]</scope>
    <source>
        <strain evidence="7">05x7-T-G4-1.051#20</strain>
    </source>
</reference>
<evidence type="ECO:0000256" key="3">
    <source>
        <dbReference type="ARBA" id="ARBA00022692"/>
    </source>
</evidence>
<keyword evidence="4 6" id="KW-1133">Transmembrane helix</keyword>
<comment type="similarity">
    <text evidence="2">Belongs to the RNase K family.</text>
</comment>
<evidence type="ECO:0000313" key="8">
    <source>
        <dbReference type="EMBL" id="EKC26886.1"/>
    </source>
</evidence>
<proteinExistence type="inferred from homology"/>
<dbReference type="InterPro" id="IPR026770">
    <property type="entry name" value="RNase_K"/>
</dbReference>
<dbReference type="EMBL" id="JH815701">
    <property type="protein sequence ID" value="EKC20021.1"/>
    <property type="molecule type" value="Genomic_DNA"/>
</dbReference>
<accession>K1QET8</accession>
<evidence type="ECO:0000256" key="4">
    <source>
        <dbReference type="ARBA" id="ARBA00022989"/>
    </source>
</evidence>
<dbReference type="AlphaFoldDB" id="K1QET8"/>
<name>K1QET8_MAGGI</name>
<dbReference type="EMBL" id="JH823238">
    <property type="protein sequence ID" value="EKC26886.1"/>
    <property type="molecule type" value="Genomic_DNA"/>
</dbReference>
<dbReference type="FunCoup" id="K1QET8">
    <property type="interactions" value="427"/>
</dbReference>
<dbReference type="InterPro" id="IPR056552">
    <property type="entry name" value="Ribonucl_Kappa"/>
</dbReference>
<dbReference type="PANTHER" id="PTHR31733">
    <property type="entry name" value="RIBONUCLEASE KAPPA"/>
    <property type="match status" value="1"/>
</dbReference>
<evidence type="ECO:0000256" key="1">
    <source>
        <dbReference type="ARBA" id="ARBA00004141"/>
    </source>
</evidence>
<dbReference type="GO" id="GO:0016020">
    <property type="term" value="C:membrane"/>
    <property type="evidence" value="ECO:0007669"/>
    <property type="project" value="UniProtKB-SubCell"/>
</dbReference>
<evidence type="ECO:0000313" key="7">
    <source>
        <dbReference type="EMBL" id="EKC20021.1"/>
    </source>
</evidence>
<dbReference type="GO" id="GO:0004521">
    <property type="term" value="F:RNA endonuclease activity"/>
    <property type="evidence" value="ECO:0007669"/>
    <property type="project" value="InterPro"/>
</dbReference>
<gene>
    <name evidence="7" type="ORF">CGI_10007102</name>
    <name evidence="8" type="ORF">CGI_10017786</name>
</gene>